<dbReference type="InterPro" id="IPR007809">
    <property type="entry name" value="FlgN-like"/>
</dbReference>
<dbReference type="GO" id="GO:0044780">
    <property type="term" value="P:bacterial-type flagellum assembly"/>
    <property type="evidence" value="ECO:0007669"/>
    <property type="project" value="InterPro"/>
</dbReference>
<evidence type="ECO:0000256" key="1">
    <source>
        <dbReference type="ARBA" id="ARBA00022795"/>
    </source>
</evidence>
<evidence type="ECO:0000313" key="4">
    <source>
        <dbReference type="Proteomes" id="UP000564644"/>
    </source>
</evidence>
<dbReference type="SUPFAM" id="SSF140566">
    <property type="entry name" value="FlgN-like"/>
    <property type="match status" value="1"/>
</dbReference>
<keyword evidence="1" id="KW-1005">Bacterial flagellum biogenesis</keyword>
<evidence type="ECO:0000313" key="3">
    <source>
        <dbReference type="EMBL" id="MBB6732261.1"/>
    </source>
</evidence>
<dbReference type="AlphaFoldDB" id="A0A7X0VVU3"/>
<keyword evidence="3" id="KW-0969">Cilium</keyword>
<name>A0A7X0VVU3_9BACL</name>
<dbReference type="Pfam" id="PF05130">
    <property type="entry name" value="FlgN"/>
    <property type="match status" value="1"/>
</dbReference>
<comment type="caution">
    <text evidence="3">The sequence shown here is derived from an EMBL/GenBank/DDBJ whole genome shotgun (WGS) entry which is preliminary data.</text>
</comment>
<gene>
    <name evidence="3" type="ORF">H7C18_15180</name>
</gene>
<dbReference type="Gene3D" id="1.20.58.300">
    <property type="entry name" value="FlgN-like"/>
    <property type="match status" value="1"/>
</dbReference>
<dbReference type="EMBL" id="JACJVO010000018">
    <property type="protein sequence ID" value="MBB6732261.1"/>
    <property type="molecule type" value="Genomic_DNA"/>
</dbReference>
<keyword evidence="3" id="KW-0282">Flagellum</keyword>
<feature type="coiled-coil region" evidence="2">
    <location>
        <begin position="39"/>
        <end position="66"/>
    </location>
</feature>
<reference evidence="3 4" key="1">
    <citation type="submission" date="2020-08" db="EMBL/GenBank/DDBJ databases">
        <title>Cohnella phylogeny.</title>
        <authorList>
            <person name="Dunlap C."/>
        </authorList>
    </citation>
    <scope>NUCLEOTIDE SEQUENCE [LARGE SCALE GENOMIC DNA]</scope>
    <source>
        <strain evidence="3 4">CBP 2801</strain>
    </source>
</reference>
<protein>
    <submittedName>
        <fullName evidence="3">Flagellar protein FlgN</fullName>
    </submittedName>
</protein>
<accession>A0A7X0VVU3</accession>
<keyword evidence="2" id="KW-0175">Coiled coil</keyword>
<evidence type="ECO:0000256" key="2">
    <source>
        <dbReference type="SAM" id="Coils"/>
    </source>
</evidence>
<dbReference type="Proteomes" id="UP000564644">
    <property type="component" value="Unassembled WGS sequence"/>
</dbReference>
<dbReference type="InterPro" id="IPR036679">
    <property type="entry name" value="FlgN-like_sf"/>
</dbReference>
<proteinExistence type="predicted"/>
<keyword evidence="4" id="KW-1185">Reference proteome</keyword>
<keyword evidence="3" id="KW-0966">Cell projection</keyword>
<sequence>MTVQCILDTLQQQSDIYDQLLVIEKEKTETLIHNQIDQLNAIVQKERKLTRQAEELEQRRIQETASYMKSVGFQGPMTQIDQLIRAVSDPNFKQSFLKIKQKLSESLHQLKRINEMNQQLARQAIDFTEFSIGLMIEDPNEGFVYQHPINQNNGRGRNGLFDSRI</sequence>
<dbReference type="RefSeq" id="WP_185129930.1">
    <property type="nucleotide sequence ID" value="NZ_JACJVO010000018.1"/>
</dbReference>
<organism evidence="3 4">
    <name type="scientific">Cohnella zeiphila</name>
    <dbReference type="NCBI Taxonomy" id="2761120"/>
    <lineage>
        <taxon>Bacteria</taxon>
        <taxon>Bacillati</taxon>
        <taxon>Bacillota</taxon>
        <taxon>Bacilli</taxon>
        <taxon>Bacillales</taxon>
        <taxon>Paenibacillaceae</taxon>
        <taxon>Cohnella</taxon>
    </lineage>
</organism>